<sequence length="163" mass="18114">MSVPYPPQAEAVEVYSAVKDGLINVIDQTFTHPTDKRSCTIRRSFGNGYLVVKHISDFVVTQKPIAKTEIMETTTAVHTVTTKTIELVQGYVLISNNEVQNVKTGEVCSIEQAKAVGILKEEKCSNETRSFTQTADTNQDWSIQSEPSEFTSKLITAEQQNEL</sequence>
<evidence type="ECO:0000313" key="2">
    <source>
        <dbReference type="EMBL" id="GBP94698.1"/>
    </source>
</evidence>
<reference evidence="2 3" key="1">
    <citation type="journal article" date="2019" name="Commun. Biol.">
        <title>The bagworm genome reveals a unique fibroin gene that provides high tensile strength.</title>
        <authorList>
            <person name="Kono N."/>
            <person name="Nakamura H."/>
            <person name="Ohtoshi R."/>
            <person name="Tomita M."/>
            <person name="Numata K."/>
            <person name="Arakawa K."/>
        </authorList>
    </citation>
    <scope>NUCLEOTIDE SEQUENCE [LARGE SCALE GENOMIC DNA]</scope>
</reference>
<dbReference type="EMBL" id="BGZK01002536">
    <property type="protein sequence ID" value="GBP94698.1"/>
    <property type="molecule type" value="Genomic_DNA"/>
</dbReference>
<dbReference type="InterPro" id="IPR035915">
    <property type="entry name" value="Plakin_repeat_sf"/>
</dbReference>
<dbReference type="Proteomes" id="UP000299102">
    <property type="component" value="Unassembled WGS sequence"/>
</dbReference>
<organism evidence="2 3">
    <name type="scientific">Eumeta variegata</name>
    <name type="common">Bagworm moth</name>
    <name type="synonym">Eumeta japonica</name>
    <dbReference type="NCBI Taxonomy" id="151549"/>
    <lineage>
        <taxon>Eukaryota</taxon>
        <taxon>Metazoa</taxon>
        <taxon>Ecdysozoa</taxon>
        <taxon>Arthropoda</taxon>
        <taxon>Hexapoda</taxon>
        <taxon>Insecta</taxon>
        <taxon>Pterygota</taxon>
        <taxon>Neoptera</taxon>
        <taxon>Endopterygota</taxon>
        <taxon>Lepidoptera</taxon>
        <taxon>Glossata</taxon>
        <taxon>Ditrysia</taxon>
        <taxon>Tineoidea</taxon>
        <taxon>Psychidae</taxon>
        <taxon>Oiketicinae</taxon>
        <taxon>Eumeta</taxon>
    </lineage>
</organism>
<name>A0A4C2A3Q9_EUMVA</name>
<proteinExistence type="predicted"/>
<keyword evidence="3" id="KW-1185">Reference proteome</keyword>
<feature type="region of interest" description="Disordered" evidence="1">
    <location>
        <begin position="127"/>
        <end position="148"/>
    </location>
</feature>
<dbReference type="STRING" id="151549.A0A4C2A3Q9"/>
<protein>
    <submittedName>
        <fullName evidence="2">Uncharacterized protein</fullName>
    </submittedName>
</protein>
<comment type="caution">
    <text evidence="2">The sequence shown here is derived from an EMBL/GenBank/DDBJ whole genome shotgun (WGS) entry which is preliminary data.</text>
</comment>
<evidence type="ECO:0000256" key="1">
    <source>
        <dbReference type="SAM" id="MobiDB-lite"/>
    </source>
</evidence>
<accession>A0A4C2A3Q9</accession>
<evidence type="ECO:0000313" key="3">
    <source>
        <dbReference type="Proteomes" id="UP000299102"/>
    </source>
</evidence>
<dbReference type="Gene3D" id="3.90.1290.10">
    <property type="entry name" value="Plakin repeat"/>
    <property type="match status" value="1"/>
</dbReference>
<dbReference type="AlphaFoldDB" id="A0A4C2A3Q9"/>
<gene>
    <name evidence="2" type="ORF">EVAR_66939_1</name>
</gene>